<dbReference type="PANTHER" id="PTHR23026:SF90">
    <property type="entry name" value="IODOTYROSINE DEIODINASE 1"/>
    <property type="match status" value="1"/>
</dbReference>
<evidence type="ECO:0000313" key="6">
    <source>
        <dbReference type="Proteomes" id="UP001165524"/>
    </source>
</evidence>
<keyword evidence="6" id="KW-1185">Reference proteome</keyword>
<accession>A0ABT0E9T6</accession>
<dbReference type="PANTHER" id="PTHR23026">
    <property type="entry name" value="NADPH NITROREDUCTASE"/>
    <property type="match status" value="1"/>
</dbReference>
<dbReference type="InterPro" id="IPR000415">
    <property type="entry name" value="Nitroreductase-like"/>
</dbReference>
<name>A0ABT0E9T6_9GAMM</name>
<keyword evidence="2" id="KW-0288">FMN</keyword>
<gene>
    <name evidence="5" type="ORF">MU846_12855</name>
</gene>
<dbReference type="RefSeq" id="WP_246953384.1">
    <property type="nucleotide sequence ID" value="NZ_JALKII010000010.1"/>
</dbReference>
<dbReference type="EMBL" id="JALKII010000010">
    <property type="protein sequence ID" value="MCK0538597.1"/>
    <property type="molecule type" value="Genomic_DNA"/>
</dbReference>
<sequence length="240" mass="26520">MEFSDVLRQRRSIRAFSDQVVPDELVRALLEESLASPSWSNTQPYKIGVLSGADVAPLGRELTERFHRLMKIQRQKGVKRLLAAWRDRGALPDGDFRPVVQYPADLQPRRVATGHGLYELLGIARGDKAARDEQMARNFSFFDAPVVLFLFAHKGLGVYSALDAGIFLQSLMLAAANRGLGTCAQGALGLWRSPVAARFDIPEPYQLLCGVALGYPAPDAPINRFQPPRVGLEELLLPRA</sequence>
<dbReference type="Proteomes" id="UP001165524">
    <property type="component" value="Unassembled WGS sequence"/>
</dbReference>
<keyword evidence="3" id="KW-0560">Oxidoreductase</keyword>
<dbReference type="CDD" id="cd02136">
    <property type="entry name" value="PnbA_NfnB-like"/>
    <property type="match status" value="1"/>
</dbReference>
<evidence type="ECO:0000259" key="4">
    <source>
        <dbReference type="Pfam" id="PF00881"/>
    </source>
</evidence>
<keyword evidence="1" id="KW-0285">Flavoprotein</keyword>
<organism evidence="5 6">
    <name type="scientific">Alcanivorax quisquiliarum</name>
    <dbReference type="NCBI Taxonomy" id="2933565"/>
    <lineage>
        <taxon>Bacteria</taxon>
        <taxon>Pseudomonadati</taxon>
        <taxon>Pseudomonadota</taxon>
        <taxon>Gammaproteobacteria</taxon>
        <taxon>Oceanospirillales</taxon>
        <taxon>Alcanivoracaceae</taxon>
        <taxon>Alcanivorax</taxon>
    </lineage>
</organism>
<evidence type="ECO:0000256" key="2">
    <source>
        <dbReference type="ARBA" id="ARBA00022643"/>
    </source>
</evidence>
<evidence type="ECO:0000256" key="3">
    <source>
        <dbReference type="ARBA" id="ARBA00023002"/>
    </source>
</evidence>
<dbReference type="SUPFAM" id="SSF55469">
    <property type="entry name" value="FMN-dependent nitroreductase-like"/>
    <property type="match status" value="1"/>
</dbReference>
<dbReference type="Gene3D" id="3.40.109.10">
    <property type="entry name" value="NADH Oxidase"/>
    <property type="match status" value="1"/>
</dbReference>
<dbReference type="Pfam" id="PF00881">
    <property type="entry name" value="Nitroreductase"/>
    <property type="match status" value="1"/>
</dbReference>
<dbReference type="InterPro" id="IPR050627">
    <property type="entry name" value="Nitroreductase/BluB"/>
</dbReference>
<evidence type="ECO:0000256" key="1">
    <source>
        <dbReference type="ARBA" id="ARBA00022630"/>
    </source>
</evidence>
<feature type="domain" description="Nitroreductase" evidence="4">
    <location>
        <begin position="7"/>
        <end position="215"/>
    </location>
</feature>
<evidence type="ECO:0000313" key="5">
    <source>
        <dbReference type="EMBL" id="MCK0538597.1"/>
    </source>
</evidence>
<dbReference type="InterPro" id="IPR029479">
    <property type="entry name" value="Nitroreductase"/>
</dbReference>
<proteinExistence type="predicted"/>
<reference evidence="5" key="1">
    <citation type="submission" date="2022-04" db="EMBL/GenBank/DDBJ databases">
        <title>Alcanivorax sp. CY1518 draft genome sequence.</title>
        <authorList>
            <person name="Zhao G."/>
            <person name="An M."/>
        </authorList>
    </citation>
    <scope>NUCLEOTIDE SEQUENCE</scope>
    <source>
        <strain evidence="5">CY1518</strain>
    </source>
</reference>
<protein>
    <submittedName>
        <fullName evidence="5">Nitroreductase</fullName>
    </submittedName>
</protein>
<comment type="caution">
    <text evidence="5">The sequence shown here is derived from an EMBL/GenBank/DDBJ whole genome shotgun (WGS) entry which is preliminary data.</text>
</comment>